<dbReference type="InterPro" id="IPR013780">
    <property type="entry name" value="Glyco_hydro_b"/>
</dbReference>
<proteinExistence type="predicted"/>
<name>A0ABY5I7T7_9FIRM</name>
<dbReference type="Proteomes" id="UP001060112">
    <property type="component" value="Chromosome"/>
</dbReference>
<keyword evidence="3" id="KW-1185">Reference proteome</keyword>
<dbReference type="InterPro" id="IPR031705">
    <property type="entry name" value="Glyco_hydro_36_C"/>
</dbReference>
<organism evidence="2 3">
    <name type="scientific">Allocoprobacillus halotolerans</name>
    <dbReference type="NCBI Taxonomy" id="2944914"/>
    <lineage>
        <taxon>Bacteria</taxon>
        <taxon>Bacillati</taxon>
        <taxon>Bacillota</taxon>
        <taxon>Erysipelotrichia</taxon>
        <taxon>Erysipelotrichales</taxon>
        <taxon>Erysipelotrichaceae</taxon>
        <taxon>Allocoprobacillus</taxon>
    </lineage>
</organism>
<dbReference type="RefSeq" id="WP_290142267.1">
    <property type="nucleotide sequence ID" value="NZ_CP101620.1"/>
</dbReference>
<sequence>MVVSKQKDIAIVGYYRPLQQVNAKYNRVKLLGLDTNKKYHVAIHDIDCYGDELMNVGLLLTDNASGESKDHVGDYISRLYILKAN</sequence>
<evidence type="ECO:0000259" key="1">
    <source>
        <dbReference type="Pfam" id="PF16874"/>
    </source>
</evidence>
<dbReference type="EMBL" id="CP101620">
    <property type="protein sequence ID" value="UTY40788.1"/>
    <property type="molecule type" value="Genomic_DNA"/>
</dbReference>
<feature type="domain" description="Glycosyl hydrolase family 36 C-terminal" evidence="1">
    <location>
        <begin position="1"/>
        <end position="82"/>
    </location>
</feature>
<gene>
    <name evidence="2" type="ORF">NMU03_02915</name>
</gene>
<evidence type="ECO:0000313" key="3">
    <source>
        <dbReference type="Proteomes" id="UP001060112"/>
    </source>
</evidence>
<reference evidence="2" key="1">
    <citation type="submission" date="2022-07" db="EMBL/GenBank/DDBJ databases">
        <title>Faecal culturing of patients with breast cancer.</title>
        <authorList>
            <person name="Teng N.M.Y."/>
            <person name="Kiu R."/>
            <person name="Evans R."/>
            <person name="Baker D.J."/>
            <person name="Zenner C."/>
            <person name="Robinson S.D."/>
            <person name="Hall L.J."/>
        </authorList>
    </citation>
    <scope>NUCLEOTIDE SEQUENCE</scope>
    <source>
        <strain evidence="2">LH1062</strain>
    </source>
</reference>
<evidence type="ECO:0000313" key="2">
    <source>
        <dbReference type="EMBL" id="UTY40788.1"/>
    </source>
</evidence>
<dbReference type="Pfam" id="PF16874">
    <property type="entry name" value="Glyco_hydro_36C"/>
    <property type="match status" value="1"/>
</dbReference>
<dbReference type="Gene3D" id="2.60.40.1180">
    <property type="entry name" value="Golgi alpha-mannosidase II"/>
    <property type="match status" value="1"/>
</dbReference>
<protein>
    <submittedName>
        <fullName evidence="2">GH36 C-terminal domain-containing protein</fullName>
    </submittedName>
</protein>
<accession>A0ABY5I7T7</accession>